<organism evidence="5 6">
    <name type="scientific">Cohnella lubricantis</name>
    <dbReference type="NCBI Taxonomy" id="2163172"/>
    <lineage>
        <taxon>Bacteria</taxon>
        <taxon>Bacillati</taxon>
        <taxon>Bacillota</taxon>
        <taxon>Bacilli</taxon>
        <taxon>Bacillales</taxon>
        <taxon>Paenibacillaceae</taxon>
        <taxon>Cohnella</taxon>
    </lineage>
</organism>
<dbReference type="SUPFAM" id="SSF46894">
    <property type="entry name" value="C-terminal effector domain of the bipartite response regulators"/>
    <property type="match status" value="1"/>
</dbReference>
<evidence type="ECO:0000313" key="5">
    <source>
        <dbReference type="EMBL" id="MBB6676146.1"/>
    </source>
</evidence>
<dbReference type="PROSITE" id="PS50043">
    <property type="entry name" value="HTH_LUXR_2"/>
    <property type="match status" value="1"/>
</dbReference>
<keyword evidence="3" id="KW-0804">Transcription</keyword>
<dbReference type="Pfam" id="PF00196">
    <property type="entry name" value="GerE"/>
    <property type="match status" value="1"/>
</dbReference>
<keyword evidence="1" id="KW-0805">Transcription regulation</keyword>
<proteinExistence type="predicted"/>
<sequence length="102" mass="11464">MKMINSYFQTDGPNQPASSGLLNPIFQSFAKKHKLTPRESQVMRVLVIEGLRNDEIAAILHISPKTLKNHIACMMKKTDTVSSRGLQALFFNFAMKMLLPSV</sequence>
<dbReference type="CDD" id="cd06170">
    <property type="entry name" value="LuxR_C_like"/>
    <property type="match status" value="1"/>
</dbReference>
<evidence type="ECO:0000256" key="2">
    <source>
        <dbReference type="ARBA" id="ARBA00023125"/>
    </source>
</evidence>
<name>A0A841T7W3_9BACL</name>
<keyword evidence="2" id="KW-0238">DNA-binding</keyword>
<evidence type="ECO:0000313" key="6">
    <source>
        <dbReference type="Proteomes" id="UP000574133"/>
    </source>
</evidence>
<dbReference type="GO" id="GO:0006355">
    <property type="term" value="P:regulation of DNA-templated transcription"/>
    <property type="evidence" value="ECO:0007669"/>
    <property type="project" value="InterPro"/>
</dbReference>
<dbReference type="InterPro" id="IPR000792">
    <property type="entry name" value="Tscrpt_reg_LuxR_C"/>
</dbReference>
<gene>
    <name evidence="5" type="ORF">H4Q31_02275</name>
</gene>
<dbReference type="PANTHER" id="PTHR44688:SF16">
    <property type="entry name" value="DNA-BINDING TRANSCRIPTIONAL ACTIVATOR DEVR_DOSR"/>
    <property type="match status" value="1"/>
</dbReference>
<reference evidence="5 6" key="1">
    <citation type="submission" date="2020-08" db="EMBL/GenBank/DDBJ databases">
        <title>Cohnella phylogeny.</title>
        <authorList>
            <person name="Dunlap C."/>
        </authorList>
    </citation>
    <scope>NUCLEOTIDE SEQUENCE [LARGE SCALE GENOMIC DNA]</scope>
    <source>
        <strain evidence="5 6">DSM 103658</strain>
    </source>
</reference>
<dbReference type="RefSeq" id="WP_185177451.1">
    <property type="nucleotide sequence ID" value="NZ_CBCSEP010000011.1"/>
</dbReference>
<feature type="domain" description="HTH luxR-type" evidence="4">
    <location>
        <begin position="28"/>
        <end position="94"/>
    </location>
</feature>
<dbReference type="GO" id="GO:0003677">
    <property type="term" value="F:DNA binding"/>
    <property type="evidence" value="ECO:0007669"/>
    <property type="project" value="UniProtKB-KW"/>
</dbReference>
<dbReference type="PANTHER" id="PTHR44688">
    <property type="entry name" value="DNA-BINDING TRANSCRIPTIONAL ACTIVATOR DEVR_DOSR"/>
    <property type="match status" value="1"/>
</dbReference>
<keyword evidence="6" id="KW-1185">Reference proteome</keyword>
<dbReference type="InterPro" id="IPR016032">
    <property type="entry name" value="Sig_transdc_resp-reg_C-effctor"/>
</dbReference>
<dbReference type="SMART" id="SM00421">
    <property type="entry name" value="HTH_LUXR"/>
    <property type="match status" value="1"/>
</dbReference>
<comment type="caution">
    <text evidence="5">The sequence shown here is derived from an EMBL/GenBank/DDBJ whole genome shotgun (WGS) entry which is preliminary data.</text>
</comment>
<evidence type="ECO:0000256" key="3">
    <source>
        <dbReference type="ARBA" id="ARBA00023163"/>
    </source>
</evidence>
<evidence type="ECO:0000256" key="1">
    <source>
        <dbReference type="ARBA" id="ARBA00023015"/>
    </source>
</evidence>
<accession>A0A841T7W3</accession>
<evidence type="ECO:0000259" key="4">
    <source>
        <dbReference type="PROSITE" id="PS50043"/>
    </source>
</evidence>
<protein>
    <submittedName>
        <fullName evidence="5">Helix-turn-helix transcriptional regulator</fullName>
    </submittedName>
</protein>
<dbReference type="AlphaFoldDB" id="A0A841T7W3"/>
<dbReference type="EMBL" id="JACJVN010000012">
    <property type="protein sequence ID" value="MBB6676146.1"/>
    <property type="molecule type" value="Genomic_DNA"/>
</dbReference>
<dbReference type="InterPro" id="IPR036388">
    <property type="entry name" value="WH-like_DNA-bd_sf"/>
</dbReference>
<dbReference type="Proteomes" id="UP000574133">
    <property type="component" value="Unassembled WGS sequence"/>
</dbReference>
<dbReference type="Gene3D" id="1.10.10.10">
    <property type="entry name" value="Winged helix-like DNA-binding domain superfamily/Winged helix DNA-binding domain"/>
    <property type="match status" value="1"/>
</dbReference>